<evidence type="ECO:0000256" key="4">
    <source>
        <dbReference type="ARBA" id="ARBA00022741"/>
    </source>
</evidence>
<dbReference type="InterPro" id="IPR015413">
    <property type="entry name" value="Methionyl/Leucyl_tRNA_Synth"/>
</dbReference>
<evidence type="ECO:0000256" key="3">
    <source>
        <dbReference type="ARBA" id="ARBA00022598"/>
    </source>
</evidence>
<organism evidence="14 16">
    <name type="scientific">Treponema socranskii subsp. socranskii VPI DR56BR1116 = ATCC 35536</name>
    <dbReference type="NCBI Taxonomy" id="1125725"/>
    <lineage>
        <taxon>Bacteria</taxon>
        <taxon>Pseudomonadati</taxon>
        <taxon>Spirochaetota</taxon>
        <taxon>Spirochaetia</taxon>
        <taxon>Spirochaetales</taxon>
        <taxon>Treponemataceae</taxon>
        <taxon>Treponema</taxon>
    </lineage>
</organism>
<reference evidence="16 17" key="1">
    <citation type="submission" date="2013-08" db="EMBL/GenBank/DDBJ databases">
        <authorList>
            <person name="Durkin A.S."/>
            <person name="Haft D.R."/>
            <person name="McCorrison J."/>
            <person name="Torralba M."/>
            <person name="Gillis M."/>
            <person name="Haft D.H."/>
            <person name="Methe B."/>
            <person name="Sutton G."/>
            <person name="Nelson K.E."/>
        </authorList>
    </citation>
    <scope>NUCLEOTIDE SEQUENCE [LARGE SCALE GENOMIC DNA]</scope>
    <source>
        <strain evidence="15 17">ATCC 35536</strain>
        <strain evidence="14 16">VPI DR56BR1116</strain>
    </source>
</reference>
<evidence type="ECO:0000256" key="9">
    <source>
        <dbReference type="HAMAP-Rule" id="MF_00049"/>
    </source>
</evidence>
<dbReference type="PANTHER" id="PTHR43740">
    <property type="entry name" value="LEUCYL-TRNA SYNTHETASE"/>
    <property type="match status" value="1"/>
</dbReference>
<dbReference type="OrthoDB" id="9810365at2"/>
<gene>
    <name evidence="9 14" type="primary">leuS</name>
    <name evidence="15" type="ORF">HMPREF0860_2019</name>
    <name evidence="14" type="ORF">HMPREF1325_0809</name>
</gene>
<feature type="domain" description="Methionyl/Leucyl tRNA synthetase" evidence="12">
    <location>
        <begin position="43"/>
        <end position="185"/>
    </location>
</feature>
<evidence type="ECO:0000313" key="14">
    <source>
        <dbReference type="EMBL" id="ERF60161.1"/>
    </source>
</evidence>
<comment type="similarity">
    <text evidence="1 9 10">Belongs to the class-I aminoacyl-tRNA synthetase family.</text>
</comment>
<keyword evidence="2 9" id="KW-0963">Cytoplasm</keyword>
<dbReference type="GO" id="GO:0004823">
    <property type="term" value="F:leucine-tRNA ligase activity"/>
    <property type="evidence" value="ECO:0007669"/>
    <property type="project" value="UniProtKB-UniRule"/>
</dbReference>
<evidence type="ECO:0000256" key="8">
    <source>
        <dbReference type="ARBA" id="ARBA00047469"/>
    </source>
</evidence>
<dbReference type="GO" id="GO:0006429">
    <property type="term" value="P:leucyl-tRNA aminoacylation"/>
    <property type="evidence" value="ECO:0007669"/>
    <property type="project" value="UniProtKB-UniRule"/>
</dbReference>
<comment type="caution">
    <text evidence="9">Lacks conserved residue(s) required for the propagation of feature annotation.</text>
</comment>
<dbReference type="Proteomes" id="UP000016646">
    <property type="component" value="Unassembled WGS sequence"/>
</dbReference>
<dbReference type="SUPFAM" id="SSF52374">
    <property type="entry name" value="Nucleotidylyl transferase"/>
    <property type="match status" value="1"/>
</dbReference>
<keyword evidence="6 9" id="KW-0648">Protein biosynthesis</keyword>
<dbReference type="Gene3D" id="1.10.730.10">
    <property type="entry name" value="Isoleucyl-tRNA Synthetase, Domain 1"/>
    <property type="match status" value="1"/>
</dbReference>
<evidence type="ECO:0000256" key="2">
    <source>
        <dbReference type="ARBA" id="ARBA00022490"/>
    </source>
</evidence>
<dbReference type="EC" id="6.1.1.4" evidence="9"/>
<evidence type="ECO:0000259" key="13">
    <source>
        <dbReference type="Pfam" id="PF13603"/>
    </source>
</evidence>
<sequence length="887" mass="99728">MSKYPFESIEPKWQKYWEKNKTFKTTEDESVPKEKRRYVLDMFPYPSGAGLHVGHPEGYTATDIYCRYLRMNGYNVLHPMGYDAFGLPAENYAIKTGTHPAASTMANIEHFTQQIKALGFSYDWDRCVITCKETYYKWTQWIFLQLYKRGLAYETDSPINWCPSCKTGLANEEVKEGKCERCGSPVTRKTIRQWVLKITAYADRLLEDLDELDWPESVKLMQENWIGRSTGGEVDFAVAGKDGKASGDKLTVYTTRADTLFGATYMVIAPEHPLVSKLTTDEQKEAVAAYVESAAKKSDLERTDLAKDKTGVFTGSYAIDPVNGRRIPIWISDYVLISYGTGAIMAVPAHDERDWDFAKKFDLPIVKVVASKEEAASLGGGDEKEGQAILLNAAKDEAAYRKLVEAHPEIFNVADACTSADGYSINSGAFTGTATKQTIKDMIAWLSEKGIGKEAVNYKLRDWIFSRQRYWGEPIPLVHCPACGVVPVDEKDLPLVLPDVKTYQPTGTGESPLAGIDEWVNCTCPKCGGKAKRETNTMPQWAGSCWYYLRYLDPHNDERFCAPEKEKYWMPVDLYVGGAEHAVLHLLYARFWHKVLYDIGAVSTKEPFRRLVNQGMITSFAYERKNKTLVPTDMVEEKDGVYIEKATGEKLERVVAKMSKSLKNVVNPDEEIQLYGADSVRMYEMFMGPLTMSKPWNTQGIVGINRFLEKVWNVSEKEIGDIDIFGALDDASLASARKTYAQTVKKVSDDTANLSFNTAISQMMIFINEVSKLSVVPKLMWEGFVKMLSCYAPHLGEELWQKLGHDGTVAYETWPAIDEKYCADDTKTIAVMVNGKLRATFQAASGTPKDELEKKALAEESAAKHIEGKKIIKMIVVPDKLVNIVVQ</sequence>
<dbReference type="Pfam" id="PF09334">
    <property type="entry name" value="tRNA-synt_1g"/>
    <property type="match status" value="1"/>
</dbReference>
<dbReference type="GO" id="GO:0005524">
    <property type="term" value="F:ATP binding"/>
    <property type="evidence" value="ECO:0007669"/>
    <property type="project" value="UniProtKB-UniRule"/>
</dbReference>
<dbReference type="InterPro" id="IPR009008">
    <property type="entry name" value="Val/Leu/Ile-tRNA-synth_edit"/>
</dbReference>
<evidence type="ECO:0000256" key="5">
    <source>
        <dbReference type="ARBA" id="ARBA00022840"/>
    </source>
</evidence>
<evidence type="ECO:0000313" key="15">
    <source>
        <dbReference type="EMBL" id="ERK01289.1"/>
    </source>
</evidence>
<feature type="short sequence motif" description="'KMSKS' region" evidence="9">
    <location>
        <begin position="657"/>
        <end position="661"/>
    </location>
</feature>
<evidence type="ECO:0000313" key="17">
    <source>
        <dbReference type="Proteomes" id="UP000016646"/>
    </source>
</evidence>
<dbReference type="Gene3D" id="3.40.50.620">
    <property type="entry name" value="HUPs"/>
    <property type="match status" value="2"/>
</dbReference>
<evidence type="ECO:0000259" key="11">
    <source>
        <dbReference type="Pfam" id="PF08264"/>
    </source>
</evidence>
<dbReference type="FunFam" id="3.40.50.620:FF:000056">
    <property type="entry name" value="Leucine--tRNA ligase"/>
    <property type="match status" value="1"/>
</dbReference>
<dbReference type="PATRIC" id="fig|1125725.3.peg.1874"/>
<dbReference type="Pfam" id="PF13603">
    <property type="entry name" value="tRNA-synt_1_2"/>
    <property type="match status" value="1"/>
</dbReference>
<dbReference type="eggNOG" id="COG0495">
    <property type="taxonomic scope" value="Bacteria"/>
</dbReference>
<evidence type="ECO:0000256" key="10">
    <source>
        <dbReference type="RuleBase" id="RU363039"/>
    </source>
</evidence>
<dbReference type="PRINTS" id="PR00985">
    <property type="entry name" value="TRNASYNTHLEU"/>
</dbReference>
<keyword evidence="3 9" id="KW-0436">Ligase</keyword>
<dbReference type="InterPro" id="IPR009080">
    <property type="entry name" value="tRNAsynth_Ia_anticodon-bd"/>
</dbReference>
<accession>U1FLA3</accession>
<evidence type="ECO:0000259" key="12">
    <source>
        <dbReference type="Pfam" id="PF09334"/>
    </source>
</evidence>
<keyword evidence="7 9" id="KW-0030">Aminoacyl-tRNA synthetase</keyword>
<feature type="binding site" evidence="9">
    <location>
        <position position="660"/>
    </location>
    <ligand>
        <name>ATP</name>
        <dbReference type="ChEBI" id="CHEBI:30616"/>
    </ligand>
</feature>
<evidence type="ECO:0000256" key="6">
    <source>
        <dbReference type="ARBA" id="ARBA00022917"/>
    </source>
</evidence>
<dbReference type="GO" id="GO:0005829">
    <property type="term" value="C:cytosol"/>
    <property type="evidence" value="ECO:0007669"/>
    <property type="project" value="TreeGrafter"/>
</dbReference>
<comment type="caution">
    <text evidence="14">The sequence shown here is derived from an EMBL/GenBank/DDBJ whole genome shotgun (WGS) entry which is preliminary data.</text>
</comment>
<dbReference type="GO" id="GO:0002161">
    <property type="term" value="F:aminoacyl-tRNA deacylase activity"/>
    <property type="evidence" value="ECO:0007669"/>
    <property type="project" value="InterPro"/>
</dbReference>
<dbReference type="InterPro" id="IPR025709">
    <property type="entry name" value="Leu_tRNA-synth_edit"/>
</dbReference>
<dbReference type="EMBL" id="AUZJ01000045">
    <property type="protein sequence ID" value="ERF60161.1"/>
    <property type="molecule type" value="Genomic_DNA"/>
</dbReference>
<keyword evidence="4 9" id="KW-0547">Nucleotide-binding</keyword>
<dbReference type="Pfam" id="PF08264">
    <property type="entry name" value="Anticodon_1"/>
    <property type="match status" value="1"/>
</dbReference>
<keyword evidence="5 9" id="KW-0067">ATP-binding</keyword>
<name>U1FLA3_TRESO</name>
<dbReference type="AlphaFoldDB" id="U1FLA3"/>
<dbReference type="FunFam" id="3.40.50.620:FF:000077">
    <property type="entry name" value="Leucine--tRNA ligase"/>
    <property type="match status" value="1"/>
</dbReference>
<dbReference type="SUPFAM" id="SSF50677">
    <property type="entry name" value="ValRS/IleRS/LeuRS editing domain"/>
    <property type="match status" value="1"/>
</dbReference>
<dbReference type="PANTHER" id="PTHR43740:SF2">
    <property type="entry name" value="LEUCINE--TRNA LIGASE, MITOCHONDRIAL"/>
    <property type="match status" value="1"/>
</dbReference>
<dbReference type="InterPro" id="IPR001412">
    <property type="entry name" value="aa-tRNA-synth_I_CS"/>
</dbReference>
<dbReference type="SUPFAM" id="SSF47323">
    <property type="entry name" value="Anticodon-binding domain of a subclass of class I aminoacyl-tRNA synthetases"/>
    <property type="match status" value="1"/>
</dbReference>
<dbReference type="HAMAP" id="MF_00049_B">
    <property type="entry name" value="Leu_tRNA_synth_B"/>
    <property type="match status" value="1"/>
</dbReference>
<dbReference type="PROSITE" id="PS00178">
    <property type="entry name" value="AA_TRNA_LIGASE_I"/>
    <property type="match status" value="1"/>
</dbReference>
<evidence type="ECO:0000313" key="16">
    <source>
        <dbReference type="Proteomes" id="UP000016412"/>
    </source>
</evidence>
<proteinExistence type="inferred from homology"/>
<dbReference type="InterPro" id="IPR014729">
    <property type="entry name" value="Rossmann-like_a/b/a_fold"/>
</dbReference>
<dbReference type="STRING" id="1125725.HMPREF1325_0809"/>
<feature type="domain" description="Leucyl-tRNA synthetase editing" evidence="13">
    <location>
        <begin position="223"/>
        <end position="393"/>
    </location>
</feature>
<feature type="domain" description="Methionyl/Valyl/Leucyl/Isoleucyl-tRNA synthetase anticodon-binding" evidence="11">
    <location>
        <begin position="739"/>
        <end position="850"/>
    </location>
</feature>
<dbReference type="Proteomes" id="UP000016412">
    <property type="component" value="Unassembled WGS sequence"/>
</dbReference>
<dbReference type="NCBIfam" id="TIGR00396">
    <property type="entry name" value="leuS_bact"/>
    <property type="match status" value="1"/>
</dbReference>
<comment type="subcellular location">
    <subcellularLocation>
        <location evidence="9">Cytoplasm</location>
    </subcellularLocation>
</comment>
<dbReference type="FunFam" id="1.10.730.10:FF:000011">
    <property type="entry name" value="Leucine--tRNA ligase chloroplastic/mitochondrial"/>
    <property type="match status" value="1"/>
</dbReference>
<dbReference type="RefSeq" id="WP_021330861.1">
    <property type="nucleotide sequence ID" value="NZ_AUZJ01000045.1"/>
</dbReference>
<comment type="catalytic activity">
    <reaction evidence="8 9">
        <text>tRNA(Leu) + L-leucine + ATP = L-leucyl-tRNA(Leu) + AMP + diphosphate</text>
        <dbReference type="Rhea" id="RHEA:11688"/>
        <dbReference type="Rhea" id="RHEA-COMP:9613"/>
        <dbReference type="Rhea" id="RHEA-COMP:9622"/>
        <dbReference type="ChEBI" id="CHEBI:30616"/>
        <dbReference type="ChEBI" id="CHEBI:33019"/>
        <dbReference type="ChEBI" id="CHEBI:57427"/>
        <dbReference type="ChEBI" id="CHEBI:78442"/>
        <dbReference type="ChEBI" id="CHEBI:78494"/>
        <dbReference type="ChEBI" id="CHEBI:456215"/>
        <dbReference type="EC" id="6.1.1.4"/>
    </reaction>
</comment>
<dbReference type="InterPro" id="IPR002302">
    <property type="entry name" value="Leu-tRNA-ligase"/>
</dbReference>
<evidence type="ECO:0000256" key="1">
    <source>
        <dbReference type="ARBA" id="ARBA00005594"/>
    </source>
</evidence>
<dbReference type="EMBL" id="AVQI01000059">
    <property type="protein sequence ID" value="ERK01289.1"/>
    <property type="molecule type" value="Genomic_DNA"/>
</dbReference>
<evidence type="ECO:0000256" key="7">
    <source>
        <dbReference type="ARBA" id="ARBA00023146"/>
    </source>
</evidence>
<dbReference type="InterPro" id="IPR013155">
    <property type="entry name" value="M/V/L/I-tRNA-synth_anticd-bd"/>
</dbReference>
<keyword evidence="17" id="KW-1185">Reference proteome</keyword>
<dbReference type="CDD" id="cd07958">
    <property type="entry name" value="Anticodon_Ia_Leu_BEm"/>
    <property type="match status" value="1"/>
</dbReference>
<dbReference type="CDD" id="cd00812">
    <property type="entry name" value="LeuRS_core"/>
    <property type="match status" value="1"/>
</dbReference>
<protein>
    <recommendedName>
        <fullName evidence="9">Leucine--tRNA ligase</fullName>
        <ecNumber evidence="9">6.1.1.4</ecNumber>
    </recommendedName>
    <alternativeName>
        <fullName evidence="9">Leucyl-tRNA synthetase</fullName>
        <shortName evidence="9">LeuRS</shortName>
    </alternativeName>
</protein>